<dbReference type="PIRSF" id="PIRSF015855">
    <property type="entry name" value="TypeIII_Mtase_mKpnI"/>
    <property type="match status" value="1"/>
</dbReference>
<proteinExistence type="inferred from homology"/>
<dbReference type="EC" id="2.1.1.72" evidence="2"/>
<comment type="catalytic activity">
    <reaction evidence="6">
        <text>a 2'-deoxyadenosine in DNA + S-adenosyl-L-methionine = an N(6)-methyl-2'-deoxyadenosine in DNA + S-adenosyl-L-homocysteine + H(+)</text>
        <dbReference type="Rhea" id="RHEA:15197"/>
        <dbReference type="Rhea" id="RHEA-COMP:12418"/>
        <dbReference type="Rhea" id="RHEA-COMP:12419"/>
        <dbReference type="ChEBI" id="CHEBI:15378"/>
        <dbReference type="ChEBI" id="CHEBI:57856"/>
        <dbReference type="ChEBI" id="CHEBI:59789"/>
        <dbReference type="ChEBI" id="CHEBI:90615"/>
        <dbReference type="ChEBI" id="CHEBI:90616"/>
        <dbReference type="EC" id="2.1.1.72"/>
    </reaction>
</comment>
<dbReference type="REBASE" id="396332">
    <property type="entry name" value="M.NbaT11ORF1790P"/>
</dbReference>
<dbReference type="PRINTS" id="PR00506">
    <property type="entry name" value="D21N6MTFRASE"/>
</dbReference>
<dbReference type="GO" id="GO:0008170">
    <property type="term" value="F:N-methyltransferase activity"/>
    <property type="evidence" value="ECO:0007669"/>
    <property type="project" value="InterPro"/>
</dbReference>
<evidence type="ECO:0000259" key="7">
    <source>
        <dbReference type="Pfam" id="PF01555"/>
    </source>
</evidence>
<evidence type="ECO:0000256" key="6">
    <source>
        <dbReference type="ARBA" id="ARBA00047942"/>
    </source>
</evidence>
<dbReference type="InterPro" id="IPR002052">
    <property type="entry name" value="DNA_methylase_N6_adenine_CS"/>
</dbReference>
<protein>
    <recommendedName>
        <fullName evidence="2">site-specific DNA-methyltransferase (adenine-specific)</fullName>
        <ecNumber evidence="2">2.1.1.72</ecNumber>
    </recommendedName>
</protein>
<sequence length="614" mass="70282">MWERDEIEHERSLNDDFVTLELDESLSVGQSPFENFLIEGDNFDALRYLHIAYKGRVKCIYIDPPYNTGNKDFVFNDTFVEKDDGYRHSKWLEYMYRRLLLAKDLLADDGVIFVSIDDIENAHLALLMDQVFPGMRVGTFVWRRRSGANDSKDWFLSVDHEYVLCYANKDFTFAGTTKNLSSYSNPDGDDRGDWDSGDLNKAHNFKQRPEAFYPLHNPATDVYYACDPGSVWRFATKARLFNGKKIRTKPIEQMIEEKRVLWPNDDQFVIYQSVAEIEAAIRDGSAPKNLQMYLSMNDLKQQVANGQAPERLLSYIEPLDAWVGRKIGYGKPRYKRFAKELKRIEQPVSTWVLPSSMKKTDLEALDLSEVTTFEVGFTSEGTKLLSQILSNKDFAYPKPMSLIKALVGQATDSESGHIVMDFFAGSGTTGHAVLALNDEDNGNRSFVLVSSTEANKDEPAKNVCRDITAKRLRAAVEGYSYRAKTKTNKVGGLGGEFAYMRANRIPRETLAIDIRHDQIWFVLQQMHANSISPFKNETPIQILEGDEIGHDILYVPQLNQEAIDALRTRFDTTLKPCIVYSWQPGVVRQRFNESQMKVEKIPDYLIERFGRVDL</sequence>
<dbReference type="SUPFAM" id="SSF53335">
    <property type="entry name" value="S-adenosyl-L-methionine-dependent methyltransferases"/>
    <property type="match status" value="1"/>
</dbReference>
<dbReference type="KEGG" id="slac:SKTS_01790"/>
<evidence type="ECO:0000256" key="4">
    <source>
        <dbReference type="ARBA" id="ARBA00022679"/>
    </source>
</evidence>
<evidence type="ECO:0000256" key="2">
    <source>
        <dbReference type="ARBA" id="ARBA00011900"/>
    </source>
</evidence>
<feature type="domain" description="DNA methylase N-4/N-6" evidence="7">
    <location>
        <begin position="57"/>
        <end position="438"/>
    </location>
</feature>
<dbReference type="GO" id="GO:0032259">
    <property type="term" value="P:methylation"/>
    <property type="evidence" value="ECO:0007669"/>
    <property type="project" value="UniProtKB-KW"/>
</dbReference>
<keyword evidence="4 8" id="KW-0808">Transferase</keyword>
<dbReference type="Proteomes" id="UP000502260">
    <property type="component" value="Chromosome"/>
</dbReference>
<dbReference type="InterPro" id="IPR002941">
    <property type="entry name" value="DNA_methylase_N4/N6"/>
</dbReference>
<dbReference type="PROSITE" id="PS00092">
    <property type="entry name" value="N6_MTASE"/>
    <property type="match status" value="1"/>
</dbReference>
<dbReference type="InterPro" id="IPR002295">
    <property type="entry name" value="N4/N6-MTase_EcoPI_Mod-like"/>
</dbReference>
<accession>A0A6F8V638</accession>
<keyword evidence="3 8" id="KW-0489">Methyltransferase</keyword>
<dbReference type="GO" id="GO:0009007">
    <property type="term" value="F:site-specific DNA-methyltransferase (adenine-specific) activity"/>
    <property type="evidence" value="ECO:0007669"/>
    <property type="project" value="UniProtKB-EC"/>
</dbReference>
<dbReference type="EMBL" id="AP022853">
    <property type="protein sequence ID" value="BCB25293.1"/>
    <property type="molecule type" value="Genomic_DNA"/>
</dbReference>
<evidence type="ECO:0000313" key="9">
    <source>
        <dbReference type="Proteomes" id="UP000502260"/>
    </source>
</evidence>
<name>A0A6F8V638_9PROT</name>
<reference evidence="9" key="1">
    <citation type="submission" date="2020-03" db="EMBL/GenBank/DDBJ databases">
        <title>Complete genome sequence of sulfur-oxidizing bacterium skT11.</title>
        <authorList>
            <person name="Kanda M."/>
            <person name="Kojima H."/>
            <person name="Fukui M."/>
        </authorList>
    </citation>
    <scope>NUCLEOTIDE SEQUENCE [LARGE SCALE GENOMIC DNA]</scope>
    <source>
        <strain evidence="9">skT11</strain>
    </source>
</reference>
<organism evidence="8 9">
    <name type="scientific">Sulfurimicrobium lacus</name>
    <dbReference type="NCBI Taxonomy" id="2715678"/>
    <lineage>
        <taxon>Bacteria</taxon>
        <taxon>Pseudomonadati</taxon>
        <taxon>Pseudomonadota</taxon>
        <taxon>Betaproteobacteria</taxon>
        <taxon>Nitrosomonadales</taxon>
        <taxon>Sulfuricellaceae</taxon>
        <taxon>Sulfurimicrobium</taxon>
    </lineage>
</organism>
<gene>
    <name evidence="8" type="ORF">SKTS_01790</name>
</gene>
<evidence type="ECO:0000256" key="1">
    <source>
        <dbReference type="ARBA" id="ARBA00006594"/>
    </source>
</evidence>
<dbReference type="GO" id="GO:0003677">
    <property type="term" value="F:DNA binding"/>
    <property type="evidence" value="ECO:0007669"/>
    <property type="project" value="InterPro"/>
</dbReference>
<evidence type="ECO:0000256" key="5">
    <source>
        <dbReference type="ARBA" id="ARBA00022691"/>
    </source>
</evidence>
<keyword evidence="5" id="KW-0949">S-adenosyl-L-methionine</keyword>
<comment type="similarity">
    <text evidence="1">Belongs to the N(4)/N(6)-methyltransferase family.</text>
</comment>
<dbReference type="Pfam" id="PF01555">
    <property type="entry name" value="N6_N4_Mtase"/>
    <property type="match status" value="1"/>
</dbReference>
<dbReference type="InterPro" id="IPR029063">
    <property type="entry name" value="SAM-dependent_MTases_sf"/>
</dbReference>
<evidence type="ECO:0000256" key="3">
    <source>
        <dbReference type="ARBA" id="ARBA00022603"/>
    </source>
</evidence>
<dbReference type="AlphaFoldDB" id="A0A6F8V638"/>
<dbReference type="Gene3D" id="3.40.50.150">
    <property type="entry name" value="Vaccinia Virus protein VP39"/>
    <property type="match status" value="1"/>
</dbReference>
<keyword evidence="9" id="KW-1185">Reference proteome</keyword>
<evidence type="ECO:0000313" key="8">
    <source>
        <dbReference type="EMBL" id="BCB25293.1"/>
    </source>
</evidence>
<dbReference type="RefSeq" id="WP_173058985.1">
    <property type="nucleotide sequence ID" value="NZ_AP022853.1"/>
</dbReference>